<evidence type="ECO:0000313" key="8">
    <source>
        <dbReference type="Proteomes" id="UP000718451"/>
    </source>
</evidence>
<evidence type="ECO:0000256" key="3">
    <source>
        <dbReference type="ARBA" id="ARBA00022676"/>
    </source>
</evidence>
<accession>A0ABX1GPZ2</accession>
<gene>
    <name evidence="7" type="ORF">HCU67_06895</name>
</gene>
<evidence type="ECO:0000313" key="7">
    <source>
        <dbReference type="EMBL" id="NKI31669.1"/>
    </source>
</evidence>
<dbReference type="Proteomes" id="UP000718451">
    <property type="component" value="Unassembled WGS sequence"/>
</dbReference>
<comment type="subcellular location">
    <subcellularLocation>
        <location evidence="1">Cell membrane</location>
    </subcellularLocation>
</comment>
<dbReference type="SUPFAM" id="SSF53448">
    <property type="entry name" value="Nucleotide-diphospho-sugar transferases"/>
    <property type="match status" value="1"/>
</dbReference>
<evidence type="ECO:0000259" key="6">
    <source>
        <dbReference type="Pfam" id="PF00535"/>
    </source>
</evidence>
<protein>
    <submittedName>
        <fullName evidence="7">Glycosyltransferase</fullName>
    </submittedName>
</protein>
<keyword evidence="2" id="KW-1003">Cell membrane</keyword>
<evidence type="ECO:0000256" key="5">
    <source>
        <dbReference type="ARBA" id="ARBA00023136"/>
    </source>
</evidence>
<dbReference type="Pfam" id="PF00535">
    <property type="entry name" value="Glycos_transf_2"/>
    <property type="match status" value="1"/>
</dbReference>
<dbReference type="Gene3D" id="3.90.550.10">
    <property type="entry name" value="Spore Coat Polysaccharide Biosynthesis Protein SpsA, Chain A"/>
    <property type="match status" value="1"/>
</dbReference>
<keyword evidence="8" id="KW-1185">Reference proteome</keyword>
<evidence type="ECO:0000256" key="2">
    <source>
        <dbReference type="ARBA" id="ARBA00022475"/>
    </source>
</evidence>
<reference evidence="7 8" key="1">
    <citation type="submission" date="2020-04" db="EMBL/GenBank/DDBJ databases">
        <authorList>
            <person name="Yoon J."/>
        </authorList>
    </citation>
    <scope>NUCLEOTIDE SEQUENCE [LARGE SCALE GENOMIC DNA]</scope>
    <source>
        <strain evidence="7 8">DJ-13</strain>
    </source>
</reference>
<proteinExistence type="predicted"/>
<sequence length="233" mass="27218">MKVNPDLTIIIPTLNEERFIESLIDHLNKQAKNPSKLEVLVVDGGSKDATQTIANKTRVKVLKSAKGRAKQQNFGAKLAMAPILYFLHADTLPPKNFDAHILKAIEYGFESGCFRMKFDTKNIVLRFFAWLTRFNHILCRGGDQSLYITKEKFNQLGGFDESYFIYEDSEFIRRIYAETQFKIHKEPVVTSTRKYREKGWLKVQYHFAMIHLKNYLGQGPEDLYLYYKKYLLN</sequence>
<dbReference type="InterPro" id="IPR029044">
    <property type="entry name" value="Nucleotide-diphossugar_trans"/>
</dbReference>
<dbReference type="InterPro" id="IPR026461">
    <property type="entry name" value="Trfase_2_rSAM/seldom_assoc"/>
</dbReference>
<dbReference type="NCBIfam" id="TIGR04283">
    <property type="entry name" value="glyco_like_mftF"/>
    <property type="match status" value="1"/>
</dbReference>
<name>A0ABX1GPZ2_9FLAO</name>
<evidence type="ECO:0000256" key="1">
    <source>
        <dbReference type="ARBA" id="ARBA00004236"/>
    </source>
</evidence>
<evidence type="ECO:0000256" key="4">
    <source>
        <dbReference type="ARBA" id="ARBA00022679"/>
    </source>
</evidence>
<keyword evidence="3" id="KW-0328">Glycosyltransferase</keyword>
<keyword evidence="4" id="KW-0808">Transferase</keyword>
<dbReference type="InterPro" id="IPR001173">
    <property type="entry name" value="Glyco_trans_2-like"/>
</dbReference>
<dbReference type="EMBL" id="JAAWWL010000001">
    <property type="protein sequence ID" value="NKI31669.1"/>
    <property type="molecule type" value="Genomic_DNA"/>
</dbReference>
<dbReference type="PANTHER" id="PTHR43646:SF2">
    <property type="entry name" value="GLYCOSYLTRANSFERASE 2-LIKE DOMAIN-CONTAINING PROTEIN"/>
    <property type="match status" value="1"/>
</dbReference>
<organism evidence="7 8">
    <name type="scientific">Croceivirga thetidis</name>
    <dbReference type="NCBI Taxonomy" id="2721623"/>
    <lineage>
        <taxon>Bacteria</taxon>
        <taxon>Pseudomonadati</taxon>
        <taxon>Bacteroidota</taxon>
        <taxon>Flavobacteriia</taxon>
        <taxon>Flavobacteriales</taxon>
        <taxon>Flavobacteriaceae</taxon>
        <taxon>Croceivirga</taxon>
    </lineage>
</organism>
<dbReference type="CDD" id="cd02522">
    <property type="entry name" value="GT_2_like_a"/>
    <property type="match status" value="1"/>
</dbReference>
<feature type="domain" description="Glycosyltransferase 2-like" evidence="6">
    <location>
        <begin position="8"/>
        <end position="109"/>
    </location>
</feature>
<dbReference type="PANTHER" id="PTHR43646">
    <property type="entry name" value="GLYCOSYLTRANSFERASE"/>
    <property type="match status" value="1"/>
</dbReference>
<keyword evidence="5" id="KW-0472">Membrane</keyword>
<comment type="caution">
    <text evidence="7">The sequence shown here is derived from an EMBL/GenBank/DDBJ whole genome shotgun (WGS) entry which is preliminary data.</text>
</comment>